<evidence type="ECO:0000313" key="3">
    <source>
        <dbReference type="EMBL" id="RGT86070.1"/>
    </source>
</evidence>
<dbReference type="GO" id="GO:0003676">
    <property type="term" value="F:nucleic acid binding"/>
    <property type="evidence" value="ECO:0007669"/>
    <property type="project" value="InterPro"/>
</dbReference>
<evidence type="ECO:0000259" key="2">
    <source>
        <dbReference type="PROSITE" id="PS50994"/>
    </source>
</evidence>
<feature type="domain" description="Integrase catalytic" evidence="2">
    <location>
        <begin position="128"/>
        <end position="293"/>
    </location>
</feature>
<sequence>MFELIFKETQNKSALNVLELCKLAGVSRSGYYRWIAASNQRAIREASDYQDFLLIKEAYDYRGYAKGSRGICMRLKRMGITMNRKKVQRLMRKYNLCCPIRKANPYRRMAKALRTSTIAPNYVKRQFRSYGPRKVLLTDITYLRLKQKHVYLSVIKDAYTMQILAYQLSESLEIDFVLETIKSLIRNHLYEMNAEVWIHSDQGCHYTSVAFRRLLNDFRLRQSMSRRGNCWDNAPQESFFGHMKDELQPYVNTWDCFQDVKERIDDYITYYNNDRYQTTLGGMSPNEYYHYVITGEKPSALVV</sequence>
<evidence type="ECO:0000256" key="1">
    <source>
        <dbReference type="ARBA" id="ARBA00002286"/>
    </source>
</evidence>
<evidence type="ECO:0000313" key="4">
    <source>
        <dbReference type="Proteomes" id="UP000283360"/>
    </source>
</evidence>
<dbReference type="InterPro" id="IPR048020">
    <property type="entry name" value="Transpos_IS3"/>
</dbReference>
<dbReference type="GO" id="GO:0015074">
    <property type="term" value="P:DNA integration"/>
    <property type="evidence" value="ECO:0007669"/>
    <property type="project" value="InterPro"/>
</dbReference>
<dbReference type="Pfam" id="PF13276">
    <property type="entry name" value="HTH_21"/>
    <property type="match status" value="1"/>
</dbReference>
<dbReference type="InterPro" id="IPR012337">
    <property type="entry name" value="RNaseH-like_sf"/>
</dbReference>
<comment type="caution">
    <text evidence="3">The sequence shown here is derived from an EMBL/GenBank/DDBJ whole genome shotgun (WGS) entry which is preliminary data.</text>
</comment>
<protein>
    <submittedName>
        <fullName evidence="3">IS3 family transposase</fullName>
    </submittedName>
</protein>
<dbReference type="PANTHER" id="PTHR46889:SF5">
    <property type="entry name" value="INTEGRASE PROTEIN"/>
    <property type="match status" value="1"/>
</dbReference>
<dbReference type="PROSITE" id="PS50994">
    <property type="entry name" value="INTEGRASE"/>
    <property type="match status" value="1"/>
</dbReference>
<dbReference type="AlphaFoldDB" id="A0A3R6DH23"/>
<dbReference type="Pfam" id="PF00665">
    <property type="entry name" value="rve"/>
    <property type="match status" value="1"/>
</dbReference>
<comment type="function">
    <text evidence="1">Involved in the transposition of the insertion sequence.</text>
</comment>
<dbReference type="InterPro" id="IPR025948">
    <property type="entry name" value="HTH-like_dom"/>
</dbReference>
<dbReference type="NCBIfam" id="NF033516">
    <property type="entry name" value="transpos_IS3"/>
    <property type="match status" value="1"/>
</dbReference>
<dbReference type="InterPro" id="IPR050900">
    <property type="entry name" value="Transposase_IS3/IS150/IS904"/>
</dbReference>
<dbReference type="SUPFAM" id="SSF53098">
    <property type="entry name" value="Ribonuclease H-like"/>
    <property type="match status" value="1"/>
</dbReference>
<dbReference type="Gene3D" id="3.30.420.10">
    <property type="entry name" value="Ribonuclease H-like superfamily/Ribonuclease H"/>
    <property type="match status" value="1"/>
</dbReference>
<accession>A0A3R6DH23</accession>
<keyword evidence="4" id="KW-1185">Reference proteome</keyword>
<dbReference type="EMBL" id="QRXJ01000047">
    <property type="protein sequence ID" value="RGT86070.1"/>
    <property type="molecule type" value="Genomic_DNA"/>
</dbReference>
<dbReference type="InterPro" id="IPR036397">
    <property type="entry name" value="RNaseH_sf"/>
</dbReference>
<dbReference type="Pfam" id="PF13333">
    <property type="entry name" value="rve_2"/>
    <property type="match status" value="1"/>
</dbReference>
<organism evidence="3 4">
    <name type="scientific">Coprococcus comes</name>
    <dbReference type="NCBI Taxonomy" id="410072"/>
    <lineage>
        <taxon>Bacteria</taxon>
        <taxon>Bacillati</taxon>
        <taxon>Bacillota</taxon>
        <taxon>Clostridia</taxon>
        <taxon>Lachnospirales</taxon>
        <taxon>Lachnospiraceae</taxon>
        <taxon>Coprococcus</taxon>
    </lineage>
</organism>
<name>A0A3R6DH23_9FIRM</name>
<gene>
    <name evidence="3" type="ORF">DWX03_15525</name>
</gene>
<dbReference type="Proteomes" id="UP000283360">
    <property type="component" value="Unassembled WGS sequence"/>
</dbReference>
<reference evidence="3 4" key="1">
    <citation type="submission" date="2018-08" db="EMBL/GenBank/DDBJ databases">
        <title>A genome reference for cultivated species of the human gut microbiota.</title>
        <authorList>
            <person name="Zou Y."/>
            <person name="Xue W."/>
            <person name="Luo G."/>
        </authorList>
    </citation>
    <scope>NUCLEOTIDE SEQUENCE [LARGE SCALE GENOMIC DNA]</scope>
    <source>
        <strain evidence="3 4">AF18-12LB</strain>
    </source>
</reference>
<dbReference type="InterPro" id="IPR001584">
    <property type="entry name" value="Integrase_cat-core"/>
</dbReference>
<dbReference type="PANTHER" id="PTHR46889">
    <property type="entry name" value="TRANSPOSASE INSF FOR INSERTION SEQUENCE IS3B-RELATED"/>
    <property type="match status" value="1"/>
</dbReference>
<proteinExistence type="predicted"/>